<proteinExistence type="predicted"/>
<name>A0A182KIN7_9DIPT</name>
<sequence length="46" mass="5229">MYAPARLMAYLLCASFYDCENMSYTFVLLYFSSILSSCSTLLLIKA</sequence>
<keyword evidence="1" id="KW-1133">Transmembrane helix</keyword>
<organism evidence="2 3">
    <name type="scientific">Anopheles christyi</name>
    <dbReference type="NCBI Taxonomy" id="43041"/>
    <lineage>
        <taxon>Eukaryota</taxon>
        <taxon>Metazoa</taxon>
        <taxon>Ecdysozoa</taxon>
        <taxon>Arthropoda</taxon>
        <taxon>Hexapoda</taxon>
        <taxon>Insecta</taxon>
        <taxon>Pterygota</taxon>
        <taxon>Neoptera</taxon>
        <taxon>Endopterygota</taxon>
        <taxon>Diptera</taxon>
        <taxon>Nematocera</taxon>
        <taxon>Culicoidea</taxon>
        <taxon>Culicidae</taxon>
        <taxon>Anophelinae</taxon>
        <taxon>Anopheles</taxon>
    </lineage>
</organism>
<reference evidence="2" key="2">
    <citation type="submission" date="2020-05" db="UniProtKB">
        <authorList>
            <consortium name="EnsemblMetazoa"/>
        </authorList>
    </citation>
    <scope>IDENTIFICATION</scope>
    <source>
        <strain evidence="2">ACHKN1017</strain>
    </source>
</reference>
<feature type="transmembrane region" description="Helical" evidence="1">
    <location>
        <begin position="24"/>
        <end position="44"/>
    </location>
</feature>
<dbReference type="VEuPathDB" id="VectorBase:ACHR014307"/>
<keyword evidence="1" id="KW-0472">Membrane</keyword>
<keyword evidence="1" id="KW-0812">Transmembrane</keyword>
<dbReference type="Proteomes" id="UP000075881">
    <property type="component" value="Unassembled WGS sequence"/>
</dbReference>
<dbReference type="AlphaFoldDB" id="A0A182KIN7"/>
<accession>A0A182KIN7</accession>
<dbReference type="EnsemblMetazoa" id="ACHR014307-RA">
    <property type="protein sequence ID" value="ACHR014307-PA"/>
    <property type="gene ID" value="ACHR014307"/>
</dbReference>
<evidence type="ECO:0000313" key="3">
    <source>
        <dbReference type="Proteomes" id="UP000075881"/>
    </source>
</evidence>
<keyword evidence="3" id="KW-1185">Reference proteome</keyword>
<reference evidence="3" key="1">
    <citation type="submission" date="2013-03" db="EMBL/GenBank/DDBJ databases">
        <title>The Genome Sequence of Anopheles christyi ACHKN1017.</title>
        <authorList>
            <consortium name="The Broad Institute Genomics Platform"/>
            <person name="Neafsey D.E."/>
            <person name="Besansky N."/>
            <person name="Walker B."/>
            <person name="Young S.K."/>
            <person name="Zeng Q."/>
            <person name="Gargeya S."/>
            <person name="Fitzgerald M."/>
            <person name="Haas B."/>
            <person name="Abouelleil A."/>
            <person name="Allen A.W."/>
            <person name="Alvarado L."/>
            <person name="Arachchi H.M."/>
            <person name="Berlin A.M."/>
            <person name="Chapman S.B."/>
            <person name="Gainer-Dewar J."/>
            <person name="Goldberg J."/>
            <person name="Griggs A."/>
            <person name="Gujja S."/>
            <person name="Hansen M."/>
            <person name="Howarth C."/>
            <person name="Imamovic A."/>
            <person name="Ireland A."/>
            <person name="Larimer J."/>
            <person name="McCowan C."/>
            <person name="Murphy C."/>
            <person name="Pearson M."/>
            <person name="Poon T.W."/>
            <person name="Priest M."/>
            <person name="Roberts A."/>
            <person name="Saif S."/>
            <person name="Shea T."/>
            <person name="Sisk P."/>
            <person name="Sykes S."/>
            <person name="Wortman J."/>
            <person name="Nusbaum C."/>
            <person name="Birren B."/>
        </authorList>
    </citation>
    <scope>NUCLEOTIDE SEQUENCE [LARGE SCALE GENOMIC DNA]</scope>
    <source>
        <strain evidence="3">ACHKN1017</strain>
    </source>
</reference>
<evidence type="ECO:0000256" key="1">
    <source>
        <dbReference type="SAM" id="Phobius"/>
    </source>
</evidence>
<protein>
    <submittedName>
        <fullName evidence="2">Uncharacterized protein</fullName>
    </submittedName>
</protein>
<evidence type="ECO:0000313" key="2">
    <source>
        <dbReference type="EnsemblMetazoa" id="ACHR014307-PA"/>
    </source>
</evidence>